<dbReference type="SMART" id="SM00421">
    <property type="entry name" value="HTH_LUXR"/>
    <property type="match status" value="1"/>
</dbReference>
<keyword evidence="4" id="KW-1185">Reference proteome</keyword>
<sequence length="198" mass="22055">MISGENATRPERFADVAAMDVLQTYDAPVVVIGEGNEVRWTSSGAERWLRAPAPVFLHAGRLCFDDQHWRGGVARLRTCLEGPERRQILLGDPSGSNWVIIAGWLRQLPDEQVLITTYRMAHPLRQAAHSGLAEQFRLTPAQCAVLDLFAHMLPPRDIAKSLGLTVHTVRSHFKTIHAKTGVRSSMQLLQLVRAFCDA</sequence>
<evidence type="ECO:0000259" key="2">
    <source>
        <dbReference type="SMART" id="SM00421"/>
    </source>
</evidence>
<reference evidence="3 4" key="1">
    <citation type="submission" date="2014-11" db="EMBL/GenBank/DDBJ databases">
        <title>Draft genome sequence of Kirrobacter mercurialis.</title>
        <authorList>
            <person name="Coil D.A."/>
            <person name="Eisen J.A."/>
        </authorList>
    </citation>
    <scope>NUCLEOTIDE SEQUENCE [LARGE SCALE GENOMIC DNA]</scope>
    <source>
        <strain evidence="3 4">Coronado</strain>
    </source>
</reference>
<dbReference type="InterPro" id="IPR036388">
    <property type="entry name" value="WH-like_DNA-bd_sf"/>
</dbReference>
<dbReference type="Gene3D" id="1.10.10.10">
    <property type="entry name" value="Winged helix-like DNA-binding domain superfamily/Winged helix DNA-binding domain"/>
    <property type="match status" value="1"/>
</dbReference>
<comment type="caution">
    <text evidence="3">The sequence shown here is derived from an EMBL/GenBank/DDBJ whole genome shotgun (WGS) entry which is preliminary data.</text>
</comment>
<dbReference type="Proteomes" id="UP000030988">
    <property type="component" value="Unassembled WGS sequence"/>
</dbReference>
<dbReference type="InterPro" id="IPR000792">
    <property type="entry name" value="Tscrpt_reg_LuxR_C"/>
</dbReference>
<dbReference type="GO" id="GO:0006355">
    <property type="term" value="P:regulation of DNA-templated transcription"/>
    <property type="evidence" value="ECO:0007669"/>
    <property type="project" value="InterPro"/>
</dbReference>
<keyword evidence="1" id="KW-0238">DNA-binding</keyword>
<dbReference type="GO" id="GO:0003677">
    <property type="term" value="F:DNA binding"/>
    <property type="evidence" value="ECO:0007669"/>
    <property type="project" value="UniProtKB-KW"/>
</dbReference>
<dbReference type="AlphaFoldDB" id="A0A0B2C3A7"/>
<proteinExistence type="predicted"/>
<dbReference type="PANTHER" id="PTHR43214">
    <property type="entry name" value="TWO-COMPONENT RESPONSE REGULATOR"/>
    <property type="match status" value="1"/>
</dbReference>
<gene>
    <name evidence="3" type="ORF">PK98_08940</name>
</gene>
<name>A0A0B2C3A7_9SPHN</name>
<dbReference type="Pfam" id="PF00196">
    <property type="entry name" value="GerE"/>
    <property type="match status" value="1"/>
</dbReference>
<dbReference type="EMBL" id="JTDN01000001">
    <property type="protein sequence ID" value="KHL26516.1"/>
    <property type="molecule type" value="Genomic_DNA"/>
</dbReference>
<dbReference type="SUPFAM" id="SSF46894">
    <property type="entry name" value="C-terminal effector domain of the bipartite response regulators"/>
    <property type="match status" value="1"/>
</dbReference>
<feature type="domain" description="HTH luxR-type" evidence="2">
    <location>
        <begin position="135"/>
        <end position="192"/>
    </location>
</feature>
<evidence type="ECO:0000313" key="4">
    <source>
        <dbReference type="Proteomes" id="UP000030988"/>
    </source>
</evidence>
<dbReference type="InterPro" id="IPR039420">
    <property type="entry name" value="WalR-like"/>
</dbReference>
<dbReference type="InterPro" id="IPR016032">
    <property type="entry name" value="Sig_transdc_resp-reg_C-effctor"/>
</dbReference>
<evidence type="ECO:0000256" key="1">
    <source>
        <dbReference type="ARBA" id="ARBA00023125"/>
    </source>
</evidence>
<organism evidence="3 4">
    <name type="scientific">Croceibacterium mercuriale</name>
    <dbReference type="NCBI Taxonomy" id="1572751"/>
    <lineage>
        <taxon>Bacteria</taxon>
        <taxon>Pseudomonadati</taxon>
        <taxon>Pseudomonadota</taxon>
        <taxon>Alphaproteobacteria</taxon>
        <taxon>Sphingomonadales</taxon>
        <taxon>Erythrobacteraceae</taxon>
        <taxon>Croceibacterium</taxon>
    </lineage>
</organism>
<evidence type="ECO:0000313" key="3">
    <source>
        <dbReference type="EMBL" id="KHL26516.1"/>
    </source>
</evidence>
<protein>
    <recommendedName>
        <fullName evidence="2">HTH luxR-type domain-containing protein</fullName>
    </recommendedName>
</protein>
<accession>A0A0B2C3A7</accession>